<feature type="transmembrane region" description="Helical" evidence="1">
    <location>
        <begin position="105"/>
        <end position="124"/>
    </location>
</feature>
<protein>
    <submittedName>
        <fullName evidence="2">Uncharacterized protein</fullName>
    </submittedName>
</protein>
<dbReference type="EMBL" id="BRXY01000278">
    <property type="protein sequence ID" value="GMH83137.1"/>
    <property type="molecule type" value="Genomic_DNA"/>
</dbReference>
<evidence type="ECO:0000313" key="3">
    <source>
        <dbReference type="Proteomes" id="UP001165085"/>
    </source>
</evidence>
<sequence length="129" mass="13526">MWMYQRSLEECLFEPIPSSVMMGSIFAGLDIGQGAPANASTFGRSIGFIYTYHILQCPLEQLHGRQSSLHNAVSGASLGAFGVMQGRIGVPFVPPHVLHGNGPRGAVAIGAAVYGGLGFAFAAMGGKRM</sequence>
<proteinExistence type="predicted"/>
<keyword evidence="1" id="KW-0812">Transmembrane</keyword>
<evidence type="ECO:0000256" key="1">
    <source>
        <dbReference type="SAM" id="Phobius"/>
    </source>
</evidence>
<dbReference type="AlphaFoldDB" id="A0A9W7B8M6"/>
<keyword evidence="1" id="KW-0472">Membrane</keyword>
<name>A0A9W7B8M6_9STRA</name>
<reference evidence="3" key="1">
    <citation type="journal article" date="2023" name="Commun. Biol.">
        <title>Genome analysis of Parmales, the sister group of diatoms, reveals the evolutionary specialization of diatoms from phago-mixotrophs to photoautotrophs.</title>
        <authorList>
            <person name="Ban H."/>
            <person name="Sato S."/>
            <person name="Yoshikawa S."/>
            <person name="Yamada K."/>
            <person name="Nakamura Y."/>
            <person name="Ichinomiya M."/>
            <person name="Sato N."/>
            <person name="Blanc-Mathieu R."/>
            <person name="Endo H."/>
            <person name="Kuwata A."/>
            <person name="Ogata H."/>
        </authorList>
    </citation>
    <scope>NUCLEOTIDE SEQUENCE [LARGE SCALE GENOMIC DNA]</scope>
    <source>
        <strain evidence="3">NIES 3701</strain>
    </source>
</reference>
<gene>
    <name evidence="2" type="ORF">TrST_g8041</name>
</gene>
<keyword evidence="1" id="KW-1133">Transmembrane helix</keyword>
<keyword evidence="3" id="KW-1185">Reference proteome</keyword>
<comment type="caution">
    <text evidence="2">The sequence shown here is derived from an EMBL/GenBank/DDBJ whole genome shotgun (WGS) entry which is preliminary data.</text>
</comment>
<dbReference type="Proteomes" id="UP001165085">
    <property type="component" value="Unassembled WGS sequence"/>
</dbReference>
<evidence type="ECO:0000313" key="2">
    <source>
        <dbReference type="EMBL" id="GMH83137.1"/>
    </source>
</evidence>
<dbReference type="OrthoDB" id="424667at2759"/>
<organism evidence="2 3">
    <name type="scientific">Triparma strigata</name>
    <dbReference type="NCBI Taxonomy" id="1606541"/>
    <lineage>
        <taxon>Eukaryota</taxon>
        <taxon>Sar</taxon>
        <taxon>Stramenopiles</taxon>
        <taxon>Ochrophyta</taxon>
        <taxon>Bolidophyceae</taxon>
        <taxon>Parmales</taxon>
        <taxon>Triparmaceae</taxon>
        <taxon>Triparma</taxon>
    </lineage>
</organism>
<accession>A0A9W7B8M6</accession>